<dbReference type="InterPro" id="IPR016181">
    <property type="entry name" value="Acyl_CoA_acyltransferase"/>
</dbReference>
<protein>
    <recommendedName>
        <fullName evidence="1">LYC1 C-terminal domain-containing protein</fullName>
    </recommendedName>
</protein>
<feature type="domain" description="LYC1 C-terminal" evidence="1">
    <location>
        <begin position="173"/>
        <end position="373"/>
    </location>
</feature>
<evidence type="ECO:0000313" key="3">
    <source>
        <dbReference type="Proteomes" id="UP000095009"/>
    </source>
</evidence>
<reference evidence="2 3" key="1">
    <citation type="journal article" date="2016" name="Proc. Natl. Acad. Sci. U.S.A.">
        <title>Comparative genomics of biotechnologically important yeasts.</title>
        <authorList>
            <person name="Riley R."/>
            <person name="Haridas S."/>
            <person name="Wolfe K.H."/>
            <person name="Lopes M.R."/>
            <person name="Hittinger C.T."/>
            <person name="Goeker M."/>
            <person name="Salamov A.A."/>
            <person name="Wisecaver J.H."/>
            <person name="Long T.M."/>
            <person name="Calvey C.H."/>
            <person name="Aerts A.L."/>
            <person name="Barry K.W."/>
            <person name="Choi C."/>
            <person name="Clum A."/>
            <person name="Coughlan A.Y."/>
            <person name="Deshpande S."/>
            <person name="Douglass A.P."/>
            <person name="Hanson S.J."/>
            <person name="Klenk H.-P."/>
            <person name="LaButti K.M."/>
            <person name="Lapidus A."/>
            <person name="Lindquist E.A."/>
            <person name="Lipzen A.M."/>
            <person name="Meier-Kolthoff J.P."/>
            <person name="Ohm R.A."/>
            <person name="Otillar R.P."/>
            <person name="Pangilinan J.L."/>
            <person name="Peng Y."/>
            <person name="Rokas A."/>
            <person name="Rosa C.A."/>
            <person name="Scheuner C."/>
            <person name="Sibirny A.A."/>
            <person name="Slot J.C."/>
            <person name="Stielow J.B."/>
            <person name="Sun H."/>
            <person name="Kurtzman C.P."/>
            <person name="Blackwell M."/>
            <person name="Grigoriev I.V."/>
            <person name="Jeffries T.W."/>
        </authorList>
    </citation>
    <scope>NUCLEOTIDE SEQUENCE [LARGE SCALE GENOMIC DNA]</scope>
    <source>
        <strain evidence="2 3">DSM 6958</strain>
    </source>
</reference>
<proteinExistence type="predicted"/>
<dbReference type="Pfam" id="PF22998">
    <property type="entry name" value="GNAT_LYC1-like"/>
    <property type="match status" value="1"/>
</dbReference>
<dbReference type="Proteomes" id="UP000095009">
    <property type="component" value="Unassembled WGS sequence"/>
</dbReference>
<dbReference type="SUPFAM" id="SSF55729">
    <property type="entry name" value="Acyl-CoA N-acyltransferases (Nat)"/>
    <property type="match status" value="1"/>
</dbReference>
<organism evidence="2 3">
    <name type="scientific">Nadsonia fulvescens var. elongata DSM 6958</name>
    <dbReference type="NCBI Taxonomy" id="857566"/>
    <lineage>
        <taxon>Eukaryota</taxon>
        <taxon>Fungi</taxon>
        <taxon>Dikarya</taxon>
        <taxon>Ascomycota</taxon>
        <taxon>Saccharomycotina</taxon>
        <taxon>Dipodascomycetes</taxon>
        <taxon>Dipodascales</taxon>
        <taxon>Dipodascales incertae sedis</taxon>
        <taxon>Nadsonia</taxon>
    </lineage>
</organism>
<dbReference type="AlphaFoldDB" id="A0A1E3PS73"/>
<dbReference type="Gene3D" id="3.40.630.30">
    <property type="match status" value="1"/>
</dbReference>
<keyword evidence="3" id="KW-1185">Reference proteome</keyword>
<dbReference type="InterPro" id="IPR055100">
    <property type="entry name" value="GNAT_LYC1-like"/>
</dbReference>
<dbReference type="OrthoDB" id="2020070at2759"/>
<accession>A0A1E3PS73</accession>
<dbReference type="InterPro" id="IPR053013">
    <property type="entry name" value="LAT"/>
</dbReference>
<dbReference type="PANTHER" id="PTHR34815:SF2">
    <property type="entry name" value="N-ACETYLTRANSFERASE DOMAIN-CONTAINING PROTEIN"/>
    <property type="match status" value="1"/>
</dbReference>
<dbReference type="PANTHER" id="PTHR34815">
    <property type="entry name" value="LYSINE ACETYLTRANSFERASE"/>
    <property type="match status" value="1"/>
</dbReference>
<name>A0A1E3PS73_9ASCO</name>
<gene>
    <name evidence="2" type="ORF">NADFUDRAFT_68547</name>
</gene>
<dbReference type="STRING" id="857566.A0A1E3PS73"/>
<dbReference type="EMBL" id="KV454406">
    <property type="protein sequence ID" value="ODQ68285.1"/>
    <property type="molecule type" value="Genomic_DNA"/>
</dbReference>
<evidence type="ECO:0000259" key="1">
    <source>
        <dbReference type="Pfam" id="PF22998"/>
    </source>
</evidence>
<evidence type="ECO:0000313" key="2">
    <source>
        <dbReference type="EMBL" id="ODQ68285.1"/>
    </source>
</evidence>
<sequence length="373" mass="42738">MTVNNKIAHPRYELREISTEKEVNNTRRVNYVEWGGGLSLNDYLAREEHLGNTKINSGTNLRTWGLYVQDSEGGEWERRSALETMLRPGAYKVKGQPIKVEDITTFSIGSVFTPEEHRGKGYAIQLFNQLTSTMDNWPCNKENGGKVFSFLWSDIGTYYNKWDYTLTEAFEYNIKVKKEGNVWPSEVEKISTSQLKAIADLNINQWLKKMDNDTEADGKTRVMIIPSVEVYEWSFARAEFLAPHFGAEKPEFFCAKHGDLSIVWTIHFVGKNINILRIITEDNCPSEIIKHKSFIKCINAVNSVAVQFNLNTITIWQQDLFPLESESFQKEAIKCLTSSGYTVDSGVRDGSLPNYRSVREPIEWVGEGKLTWM</sequence>